<dbReference type="Proteomes" id="UP000646053">
    <property type="component" value="Unassembled WGS sequence"/>
</dbReference>
<gene>
    <name evidence="2" type="ORF">GS601_08690</name>
</gene>
<feature type="domain" description="Cupin type-2" evidence="1">
    <location>
        <begin position="61"/>
        <end position="102"/>
    </location>
</feature>
<keyword evidence="3" id="KW-1185">Reference proteome</keyword>
<dbReference type="Pfam" id="PF07883">
    <property type="entry name" value="Cupin_2"/>
    <property type="match status" value="1"/>
</dbReference>
<comment type="caution">
    <text evidence="2">The sequence shown here is derived from an EMBL/GenBank/DDBJ whole genome shotgun (WGS) entry which is preliminary data.</text>
</comment>
<evidence type="ECO:0000313" key="2">
    <source>
        <dbReference type="EMBL" id="NDJ17365.1"/>
    </source>
</evidence>
<dbReference type="Gene3D" id="2.60.120.10">
    <property type="entry name" value="Jelly Rolls"/>
    <property type="match status" value="1"/>
</dbReference>
<dbReference type="SUPFAM" id="SSF51182">
    <property type="entry name" value="RmlC-like cupins"/>
    <property type="match status" value="1"/>
</dbReference>
<organism evidence="2 3">
    <name type="scientific">Myxacorys almedinensis A</name>
    <dbReference type="NCBI Taxonomy" id="2690445"/>
    <lineage>
        <taxon>Bacteria</taxon>
        <taxon>Bacillati</taxon>
        <taxon>Cyanobacteriota</taxon>
        <taxon>Cyanophyceae</taxon>
        <taxon>Leptolyngbyales</taxon>
        <taxon>Leptolyngbyaceae</taxon>
        <taxon>Myxacorys</taxon>
        <taxon>Myxacorys almedinensis</taxon>
    </lineage>
</organism>
<dbReference type="RefSeq" id="WP_162422885.1">
    <property type="nucleotide sequence ID" value="NZ_WVIE01000008.1"/>
</dbReference>
<evidence type="ECO:0000259" key="1">
    <source>
        <dbReference type="Pfam" id="PF07883"/>
    </source>
</evidence>
<sequence length="127" mass="14318">MVQTADRRRSFYLQLLPAQIQPHQVLNLEIVHHGYGDQALYQQSIMSLGTDVQLPEICDAQDITIAVIEGNGTLTVNDEIVTLEPGVFVFIPANTYHMLQTQSQLIFLLNRCRPDPDIGESSWIINL</sequence>
<dbReference type="AlphaFoldDB" id="A0A8J7Z1B8"/>
<dbReference type="InterPro" id="IPR014710">
    <property type="entry name" value="RmlC-like_jellyroll"/>
</dbReference>
<dbReference type="InterPro" id="IPR011051">
    <property type="entry name" value="RmlC_Cupin_sf"/>
</dbReference>
<reference evidence="2" key="1">
    <citation type="submission" date="2019-12" db="EMBL/GenBank/DDBJ databases">
        <title>High-Quality draft genome sequences of three cyanobacteria isolated from the limestone walls of the Old Cathedral of Coimbra.</title>
        <authorList>
            <person name="Tiago I."/>
            <person name="Soares F."/>
            <person name="Portugal A."/>
        </authorList>
    </citation>
    <scope>NUCLEOTIDE SEQUENCE</scope>
    <source>
        <strain evidence="2">A</strain>
    </source>
</reference>
<name>A0A8J7Z1B8_9CYAN</name>
<dbReference type="EMBL" id="WVIE01000008">
    <property type="protein sequence ID" value="NDJ17365.1"/>
    <property type="molecule type" value="Genomic_DNA"/>
</dbReference>
<protein>
    <submittedName>
        <fullName evidence="2">Cupin domain-containing protein</fullName>
    </submittedName>
</protein>
<accession>A0A8J7Z1B8</accession>
<proteinExistence type="predicted"/>
<dbReference type="InterPro" id="IPR013096">
    <property type="entry name" value="Cupin_2"/>
</dbReference>
<evidence type="ECO:0000313" key="3">
    <source>
        <dbReference type="Proteomes" id="UP000646053"/>
    </source>
</evidence>